<organism evidence="2 3">
    <name type="scientific">Sorghum bicolor</name>
    <name type="common">Sorghum</name>
    <name type="synonym">Sorghum vulgare</name>
    <dbReference type="NCBI Taxonomy" id="4558"/>
    <lineage>
        <taxon>Eukaryota</taxon>
        <taxon>Viridiplantae</taxon>
        <taxon>Streptophyta</taxon>
        <taxon>Embryophyta</taxon>
        <taxon>Tracheophyta</taxon>
        <taxon>Spermatophyta</taxon>
        <taxon>Magnoliopsida</taxon>
        <taxon>Liliopsida</taxon>
        <taxon>Poales</taxon>
        <taxon>Poaceae</taxon>
        <taxon>PACMAD clade</taxon>
        <taxon>Panicoideae</taxon>
        <taxon>Andropogonodae</taxon>
        <taxon>Andropogoneae</taxon>
        <taxon>Sorghinae</taxon>
        <taxon>Sorghum</taxon>
    </lineage>
</organism>
<dbReference type="STRING" id="4558.A0A1B6QAG9"/>
<dbReference type="Gramene" id="KXG34919">
    <property type="protein sequence ID" value="KXG34919"/>
    <property type="gene ID" value="SORBI_3002G108000"/>
</dbReference>
<protein>
    <submittedName>
        <fullName evidence="2">Uncharacterized protein</fullName>
    </submittedName>
</protein>
<reference evidence="2 3" key="1">
    <citation type="journal article" date="2009" name="Nature">
        <title>The Sorghum bicolor genome and the diversification of grasses.</title>
        <authorList>
            <person name="Paterson A.H."/>
            <person name="Bowers J.E."/>
            <person name="Bruggmann R."/>
            <person name="Dubchak I."/>
            <person name="Grimwood J."/>
            <person name="Gundlach H."/>
            <person name="Haberer G."/>
            <person name="Hellsten U."/>
            <person name="Mitros T."/>
            <person name="Poliakov A."/>
            <person name="Schmutz J."/>
            <person name="Spannagl M."/>
            <person name="Tang H."/>
            <person name="Wang X."/>
            <person name="Wicker T."/>
            <person name="Bharti A.K."/>
            <person name="Chapman J."/>
            <person name="Feltus F.A."/>
            <person name="Gowik U."/>
            <person name="Grigoriev I.V."/>
            <person name="Lyons E."/>
            <person name="Maher C.A."/>
            <person name="Martis M."/>
            <person name="Narechania A."/>
            <person name="Otillar R.P."/>
            <person name="Penning B.W."/>
            <person name="Salamov A.A."/>
            <person name="Wang Y."/>
            <person name="Zhang L."/>
            <person name="Carpita N.C."/>
            <person name="Freeling M."/>
            <person name="Gingle A.R."/>
            <person name="Hash C.T."/>
            <person name="Keller B."/>
            <person name="Klein P."/>
            <person name="Kresovich S."/>
            <person name="McCann M.C."/>
            <person name="Ming R."/>
            <person name="Peterson D.G."/>
            <person name="Mehboob-ur-Rahman"/>
            <person name="Ware D."/>
            <person name="Westhoff P."/>
            <person name="Mayer K.F."/>
            <person name="Messing J."/>
            <person name="Rokhsar D.S."/>
        </authorList>
    </citation>
    <scope>NUCLEOTIDE SEQUENCE [LARGE SCALE GENOMIC DNA]</scope>
    <source>
        <strain evidence="3">cv. BTx623</strain>
    </source>
</reference>
<dbReference type="eggNOG" id="KOG0160">
    <property type="taxonomic scope" value="Eukaryota"/>
</dbReference>
<feature type="compositionally biased region" description="Basic and acidic residues" evidence="1">
    <location>
        <begin position="162"/>
        <end position="176"/>
    </location>
</feature>
<evidence type="ECO:0000313" key="2">
    <source>
        <dbReference type="EMBL" id="KXG34919.1"/>
    </source>
</evidence>
<proteinExistence type="predicted"/>
<keyword evidence="3" id="KW-1185">Reference proteome</keyword>
<sequence length="339" mass="37619">MAVLTSALSSMEVMLDALMQRGIGKSEEPKPKEEEEPPALPTRPTGRGRLPALQRPGAVGTAAAPWMHPPSPPSPLPPPTQEEDEEKCLVNMELERRAAKAEDEVKQKEEEVRQKEELISTLQRQVVHYESRLSECEVRMKSVEEELQRQITSLQMAQTAGGRRDGSTRHGQEESSRGSLPPSSQPSSARHQQRGSEPAAVAVVEFDAAEETTTLEEPVNQQLAREIQTETEASEHTARAVVEVVGPPSPSSAKSVEELKTLKRQFAAWKKEYEARLKKAKAELKRLAQAEKKGGGGDGHAHQRRCGWWRFKAPKCCRAPKCCSFKLPSPKSCCCCFRR</sequence>
<reference evidence="3" key="2">
    <citation type="journal article" date="2018" name="Plant J.">
        <title>The Sorghum bicolor reference genome: improved assembly, gene annotations, a transcriptome atlas, and signatures of genome organization.</title>
        <authorList>
            <person name="McCormick R.F."/>
            <person name="Truong S.K."/>
            <person name="Sreedasyam A."/>
            <person name="Jenkins J."/>
            <person name="Shu S."/>
            <person name="Sims D."/>
            <person name="Kennedy M."/>
            <person name="Amirebrahimi M."/>
            <person name="Weers B.D."/>
            <person name="McKinley B."/>
            <person name="Mattison A."/>
            <person name="Morishige D.T."/>
            <person name="Grimwood J."/>
            <person name="Schmutz J."/>
            <person name="Mullet J.E."/>
        </authorList>
    </citation>
    <scope>NUCLEOTIDE SEQUENCE [LARGE SCALE GENOMIC DNA]</scope>
    <source>
        <strain evidence="3">cv. BTx623</strain>
    </source>
</reference>
<feature type="compositionally biased region" description="Basic and acidic residues" evidence="1">
    <location>
        <begin position="24"/>
        <end position="33"/>
    </location>
</feature>
<dbReference type="OrthoDB" id="683848at2759"/>
<evidence type="ECO:0000256" key="1">
    <source>
        <dbReference type="SAM" id="MobiDB-lite"/>
    </source>
</evidence>
<accession>A0A1B6QAG9</accession>
<feature type="compositionally biased region" description="Pro residues" evidence="1">
    <location>
        <begin position="67"/>
        <end position="80"/>
    </location>
</feature>
<feature type="region of interest" description="Disordered" evidence="1">
    <location>
        <begin position="98"/>
        <end position="117"/>
    </location>
</feature>
<dbReference type="AlphaFoldDB" id="A0A1B6QAG9"/>
<dbReference type="FunCoup" id="A0A1B6QAG9">
    <property type="interactions" value="821"/>
</dbReference>
<dbReference type="EMBL" id="CM000761">
    <property type="protein sequence ID" value="KXG34919.1"/>
    <property type="molecule type" value="Genomic_DNA"/>
</dbReference>
<dbReference type="InParanoid" id="A0A1B6QAG9"/>
<evidence type="ECO:0000313" key="3">
    <source>
        <dbReference type="Proteomes" id="UP000000768"/>
    </source>
</evidence>
<dbReference type="Proteomes" id="UP000000768">
    <property type="component" value="Chromosome 2"/>
</dbReference>
<feature type="region of interest" description="Disordered" evidence="1">
    <location>
        <begin position="21"/>
        <end position="86"/>
    </location>
</feature>
<feature type="region of interest" description="Disordered" evidence="1">
    <location>
        <begin position="152"/>
        <end position="237"/>
    </location>
</feature>
<name>A0A1B6QAG9_SORBI</name>
<dbReference type="OMA" id="APKCCRA"/>
<gene>
    <name evidence="2" type="ORF">SORBI_3002G108000</name>
</gene>
<feature type="compositionally biased region" description="Polar residues" evidence="1">
    <location>
        <begin position="177"/>
        <end position="190"/>
    </location>
</feature>